<dbReference type="WBParaSite" id="RSKR_0000054400.1">
    <property type="protein sequence ID" value="RSKR_0000054400.1"/>
    <property type="gene ID" value="RSKR_0000054400"/>
</dbReference>
<evidence type="ECO:0000313" key="1">
    <source>
        <dbReference type="Proteomes" id="UP000095286"/>
    </source>
</evidence>
<evidence type="ECO:0000313" key="2">
    <source>
        <dbReference type="WBParaSite" id="RSKR_0000054400.1"/>
    </source>
</evidence>
<proteinExistence type="predicted"/>
<protein>
    <submittedName>
        <fullName evidence="2">PX domain-containing protein</fullName>
    </submittedName>
</protein>
<sequence length="463" mass="52927">MLADQLVDTEEGDAPAFIPSTLEVKRELIEEMNRELTNERNIQQNGDDSHQDDESDVPKSMNEREDSFDTMQMTGSINISITDYEKRGDGINAYLVYRVATSVNGISCYDEKDYEVYRRFSDFLGLREKLHVKYQAKGIIIPAAPEKSLTAMAKTKVNGGGGSHSEDMLQIDVAETRMRVLERFLRRVVRHPRLVIDCDVRDFLCMDAPLIKANYTSALSGNSIMKAVKNVTEIFNKITITMDENDRWFESATAHVEECEDCFFKLQSSLEHLVGSRKNIAHSQEALGKQLVMLGEHEENTSLGEAIKKLGEAKKSLCMIENVQASHDSAILLELIQEHLSLIYVIKDTLSERIKTWQSLQKAQAHLTKKRNEKTNFELQGRGDKAAQMREELKEAENKVDDCERDFKDISKFIRQEYTRFTGQRMEDIKQAFIKYFESIIISQTKALQIWEGMVPETANIIA</sequence>
<reference evidence="2" key="1">
    <citation type="submission" date="2016-11" db="UniProtKB">
        <authorList>
            <consortium name="WormBaseParasite"/>
        </authorList>
    </citation>
    <scope>IDENTIFICATION</scope>
    <source>
        <strain evidence="2">KR3021</strain>
    </source>
</reference>
<organism evidence="1 2">
    <name type="scientific">Rhabditophanes sp. KR3021</name>
    <dbReference type="NCBI Taxonomy" id="114890"/>
    <lineage>
        <taxon>Eukaryota</taxon>
        <taxon>Metazoa</taxon>
        <taxon>Ecdysozoa</taxon>
        <taxon>Nematoda</taxon>
        <taxon>Chromadorea</taxon>
        <taxon>Rhabditida</taxon>
        <taxon>Tylenchina</taxon>
        <taxon>Panagrolaimomorpha</taxon>
        <taxon>Strongyloidoidea</taxon>
        <taxon>Alloionematidae</taxon>
        <taxon>Rhabditophanes</taxon>
    </lineage>
</organism>
<accession>A0AC35TH91</accession>
<dbReference type="Proteomes" id="UP000095286">
    <property type="component" value="Unplaced"/>
</dbReference>
<name>A0AC35TH91_9BILA</name>